<feature type="region of interest" description="Disordered" evidence="1">
    <location>
        <begin position="90"/>
        <end position="111"/>
    </location>
</feature>
<dbReference type="AlphaFoldDB" id="A0AAX1RTS6"/>
<evidence type="ECO:0000313" key="2">
    <source>
        <dbReference type="EMBL" id="REI20192.1"/>
    </source>
</evidence>
<proteinExistence type="predicted"/>
<protein>
    <recommendedName>
        <fullName evidence="4">Mobilization protein</fullName>
    </recommendedName>
</protein>
<comment type="caution">
    <text evidence="2">The sequence shown here is derived from an EMBL/GenBank/DDBJ whole genome shotgun (WGS) entry which is preliminary data.</text>
</comment>
<feature type="compositionally biased region" description="Basic and acidic residues" evidence="1">
    <location>
        <begin position="101"/>
        <end position="111"/>
    </location>
</feature>
<evidence type="ECO:0000313" key="3">
    <source>
        <dbReference type="Proteomes" id="UP000256337"/>
    </source>
</evidence>
<sequence>MKKKSSLLDSNKIEDTTLNNNFINREQKIESLPQTSLRLKGNTHSIIHVLKRIEMKDSYDEIIEAALNNYIESKYNDEKQKKIKEYVNTENEYKRRKQRKKENDRGLGHNS</sequence>
<dbReference type="RefSeq" id="WP_115871778.1">
    <property type="nucleotide sequence ID" value="NZ_CAJUZR010000078.1"/>
</dbReference>
<evidence type="ECO:0000256" key="1">
    <source>
        <dbReference type="SAM" id="MobiDB-lite"/>
    </source>
</evidence>
<dbReference type="Proteomes" id="UP000256337">
    <property type="component" value="Unassembled WGS sequence"/>
</dbReference>
<organism evidence="2 3">
    <name type="scientific">Staphylococcus felis</name>
    <dbReference type="NCBI Taxonomy" id="46127"/>
    <lineage>
        <taxon>Bacteria</taxon>
        <taxon>Bacillati</taxon>
        <taxon>Bacillota</taxon>
        <taxon>Bacilli</taxon>
        <taxon>Bacillales</taxon>
        <taxon>Staphylococcaceae</taxon>
        <taxon>Staphylococcus</taxon>
    </lineage>
</organism>
<gene>
    <name evidence="2" type="ORF">DOS76_09495</name>
</gene>
<accession>A0AAX1RTS6</accession>
<reference evidence="2 3" key="1">
    <citation type="journal article" date="2018" name="Vet. Microbiol.">
        <title>Characterisation of Staphylococcus felis isolated from cats using whole genome sequencing.</title>
        <authorList>
            <person name="Worthing K."/>
            <person name="Pang S."/>
            <person name="Trott D.J."/>
            <person name="Abraham S."/>
            <person name="Coombs G.W."/>
            <person name="Jordan D."/>
            <person name="McIntyre L."/>
            <person name="Davies M.R."/>
            <person name="Norris J."/>
        </authorList>
    </citation>
    <scope>NUCLEOTIDE SEQUENCE [LARGE SCALE GENOMIC DNA]</scope>
    <source>
        <strain evidence="2 3">F25</strain>
    </source>
</reference>
<evidence type="ECO:0008006" key="4">
    <source>
        <dbReference type="Google" id="ProtNLM"/>
    </source>
</evidence>
<dbReference type="EMBL" id="QKYD01000133">
    <property type="protein sequence ID" value="REI20192.1"/>
    <property type="molecule type" value="Genomic_DNA"/>
</dbReference>
<name>A0AAX1RTS6_9STAP</name>